<keyword evidence="1" id="KW-0732">Signal</keyword>
<evidence type="ECO:0000313" key="2">
    <source>
        <dbReference type="EMBL" id="NUW42144.1"/>
    </source>
</evidence>
<organism evidence="2 3">
    <name type="scientific">Nonomuraea rhodomycinica</name>
    <dbReference type="NCBI Taxonomy" id="1712872"/>
    <lineage>
        <taxon>Bacteria</taxon>
        <taxon>Bacillati</taxon>
        <taxon>Actinomycetota</taxon>
        <taxon>Actinomycetes</taxon>
        <taxon>Streptosporangiales</taxon>
        <taxon>Streptosporangiaceae</taxon>
        <taxon>Nonomuraea</taxon>
    </lineage>
</organism>
<proteinExistence type="predicted"/>
<feature type="chain" id="PRO_5030989837" evidence="1">
    <location>
        <begin position="30"/>
        <end position="134"/>
    </location>
</feature>
<keyword evidence="2" id="KW-0418">Kinase</keyword>
<dbReference type="GO" id="GO:0004674">
    <property type="term" value="F:protein serine/threonine kinase activity"/>
    <property type="evidence" value="ECO:0007669"/>
    <property type="project" value="UniProtKB-KW"/>
</dbReference>
<accession>A0A7Y6IS58</accession>
<reference evidence="2 3" key="1">
    <citation type="submission" date="2020-06" db="EMBL/GenBank/DDBJ databases">
        <authorList>
            <person name="Chanama M."/>
        </authorList>
    </citation>
    <scope>NUCLEOTIDE SEQUENCE [LARGE SCALE GENOMIC DNA]</scope>
    <source>
        <strain evidence="2 3">TBRC6557</strain>
    </source>
</reference>
<evidence type="ECO:0000313" key="3">
    <source>
        <dbReference type="Proteomes" id="UP000546126"/>
    </source>
</evidence>
<comment type="caution">
    <text evidence="2">The sequence shown here is derived from an EMBL/GenBank/DDBJ whole genome shotgun (WGS) entry which is preliminary data.</text>
</comment>
<dbReference type="EMBL" id="JABWGO010000003">
    <property type="protein sequence ID" value="NUW42144.1"/>
    <property type="molecule type" value="Genomic_DNA"/>
</dbReference>
<keyword evidence="3" id="KW-1185">Reference proteome</keyword>
<evidence type="ECO:0000256" key="1">
    <source>
        <dbReference type="SAM" id="SignalP"/>
    </source>
</evidence>
<keyword evidence="2" id="KW-0808">Transferase</keyword>
<dbReference type="RefSeq" id="WP_175601629.1">
    <property type="nucleotide sequence ID" value="NZ_JABWGO010000003.1"/>
</dbReference>
<protein>
    <submittedName>
        <fullName evidence="2">Serine/threonine protein kinase</fullName>
    </submittedName>
</protein>
<feature type="signal peptide" evidence="1">
    <location>
        <begin position="1"/>
        <end position="29"/>
    </location>
</feature>
<dbReference type="AlphaFoldDB" id="A0A7Y6IS58"/>
<dbReference type="Proteomes" id="UP000546126">
    <property type="component" value="Unassembled WGS sequence"/>
</dbReference>
<name>A0A7Y6IS58_9ACTN</name>
<gene>
    <name evidence="2" type="ORF">HT134_18625</name>
</gene>
<sequence>MINRSRTVAALAAVTVSAGLLAAAAPANAAANYCGASYRLLKTYKVEDAGYLHVYYSSSTGKNCAVTVGAGEHYGKRDGKSVWIRRTGGTWIKDTGRYQYYAGPVYVKASGHCIDVEGRIEGWNWGGAASVFCD</sequence>
<keyword evidence="2" id="KW-0723">Serine/threonine-protein kinase</keyword>